<dbReference type="OrthoDB" id="696085at2759"/>
<evidence type="ECO:0000313" key="6">
    <source>
        <dbReference type="Proteomes" id="UP000228380"/>
    </source>
</evidence>
<evidence type="ECO:0000256" key="4">
    <source>
        <dbReference type="SAM" id="MobiDB-lite"/>
    </source>
</evidence>
<dbReference type="Proteomes" id="UP000228380">
    <property type="component" value="Unplaced"/>
</dbReference>
<dbReference type="Pfam" id="PF13178">
    <property type="entry name" value="DUF4005"/>
    <property type="match status" value="1"/>
</dbReference>
<dbReference type="RefSeq" id="XP_008811759.2">
    <property type="nucleotide sequence ID" value="XM_008813537.4"/>
</dbReference>
<gene>
    <name evidence="7 8 9" type="primary">LOC103722841</name>
</gene>
<dbReference type="RefSeq" id="XP_008811760.2">
    <property type="nucleotide sequence ID" value="XM_008813538.4"/>
</dbReference>
<evidence type="ECO:0000256" key="1">
    <source>
        <dbReference type="ARBA" id="ARBA00022860"/>
    </source>
</evidence>
<dbReference type="GO" id="GO:0005516">
    <property type="term" value="F:calmodulin binding"/>
    <property type="evidence" value="ECO:0007669"/>
    <property type="project" value="UniProtKB-KW"/>
</dbReference>
<name>A0A8B7D2K6_PHODC</name>
<keyword evidence="1" id="KW-0112">Calmodulin-binding</keyword>
<comment type="similarity">
    <text evidence="2">Belongs to the IQD family.</text>
</comment>
<keyword evidence="6" id="KW-1185">Reference proteome</keyword>
<feature type="compositionally biased region" description="Polar residues" evidence="4">
    <location>
        <begin position="402"/>
        <end position="430"/>
    </location>
</feature>
<evidence type="ECO:0000313" key="8">
    <source>
        <dbReference type="RefSeq" id="XP_008811760.2"/>
    </source>
</evidence>
<sequence length="452" mass="51484">MEKRKSWFERVKRFFSSEARSIPENSERRRRWLFGRLKSKCSPALPAPSPQKEPSLREVEEEQSKHAVAVAIATAAAAEAAVAAAQAAAAVVRLTGTPSSYHRSRDIAAIRIQTAFRGYLARRALRALKGLVRLQALVRGQSVRRQTAIALKGLQSLMKIQSLARASRMRIVEDNPNRDGRDLIHRKSKEKEDIKTMLQESNERRWDGSILSKDEIDAILKTRREAALKRERAMEYASVHQEKRNARRATTPSSKELDFDDLNHRWSWLEQWVGSQPLDKDIPVVHPSPSPEEKLHQDIHVSNSQICLDSDNKDEAEETQLRYFGRRSFNRSRRTSTRDDDSFWPSPSFPNYMASTASTKARFRSLSTPKQRVGTDICSDQYSPYTNRFLSPFPSIIGDASPSKTSKPSVFNQRSPNLKGQTSPNKVHRSSNYLGFDSECSLLDWDRGDAFR</sequence>
<dbReference type="RefSeq" id="XP_038972889.1">
    <property type="nucleotide sequence ID" value="XM_039116961.1"/>
</dbReference>
<dbReference type="CDD" id="cd23767">
    <property type="entry name" value="IQCD"/>
    <property type="match status" value="1"/>
</dbReference>
<accession>A0A8B7D2K6</accession>
<feature type="region of interest" description="Disordered" evidence="4">
    <location>
        <begin position="401"/>
        <end position="430"/>
    </location>
</feature>
<comment type="subunit">
    <text evidence="3">Binds to multiple calmodulin (CaM) in the presence of Ca(2+) and CaM-like proteins.</text>
</comment>
<evidence type="ECO:0000313" key="9">
    <source>
        <dbReference type="RefSeq" id="XP_038972889.1"/>
    </source>
</evidence>
<dbReference type="PANTHER" id="PTHR32295">
    <property type="entry name" value="IQ-DOMAIN 5-RELATED"/>
    <property type="match status" value="1"/>
</dbReference>
<dbReference type="Gene3D" id="1.20.5.190">
    <property type="match status" value="1"/>
</dbReference>
<dbReference type="Pfam" id="PF00612">
    <property type="entry name" value="IQ"/>
    <property type="match status" value="1"/>
</dbReference>
<evidence type="ECO:0000259" key="5">
    <source>
        <dbReference type="Pfam" id="PF13178"/>
    </source>
</evidence>
<dbReference type="SMART" id="SM00015">
    <property type="entry name" value="IQ"/>
    <property type="match status" value="1"/>
</dbReference>
<dbReference type="GeneID" id="103722841"/>
<dbReference type="KEGG" id="pda:103722841"/>
<evidence type="ECO:0000256" key="2">
    <source>
        <dbReference type="ARBA" id="ARBA00024341"/>
    </source>
</evidence>
<proteinExistence type="inferred from homology"/>
<protein>
    <submittedName>
        <fullName evidence="7 8">Protein IQ-DOMAIN 14-like</fullName>
    </submittedName>
</protein>
<reference evidence="7 8" key="1">
    <citation type="submission" date="2025-04" db="UniProtKB">
        <authorList>
            <consortium name="RefSeq"/>
        </authorList>
    </citation>
    <scope>IDENTIFICATION</scope>
    <source>
        <tissue evidence="7 8">Young leaves</tissue>
    </source>
</reference>
<feature type="domain" description="DUF4005" evidence="5">
    <location>
        <begin position="334"/>
        <end position="383"/>
    </location>
</feature>
<dbReference type="AlphaFoldDB" id="A0A8B7D2K6"/>
<evidence type="ECO:0000256" key="3">
    <source>
        <dbReference type="ARBA" id="ARBA00024378"/>
    </source>
</evidence>
<dbReference type="PANTHER" id="PTHR32295:SF41">
    <property type="entry name" value="PROTEIN IQ-DOMAIN 11"/>
    <property type="match status" value="1"/>
</dbReference>
<dbReference type="InterPro" id="IPR000048">
    <property type="entry name" value="IQ_motif_EF-hand-BS"/>
</dbReference>
<dbReference type="PROSITE" id="PS50096">
    <property type="entry name" value="IQ"/>
    <property type="match status" value="2"/>
</dbReference>
<organism evidence="6 7">
    <name type="scientific">Phoenix dactylifera</name>
    <name type="common">Date palm</name>
    <dbReference type="NCBI Taxonomy" id="42345"/>
    <lineage>
        <taxon>Eukaryota</taxon>
        <taxon>Viridiplantae</taxon>
        <taxon>Streptophyta</taxon>
        <taxon>Embryophyta</taxon>
        <taxon>Tracheophyta</taxon>
        <taxon>Spermatophyta</taxon>
        <taxon>Magnoliopsida</taxon>
        <taxon>Liliopsida</taxon>
        <taxon>Arecaceae</taxon>
        <taxon>Coryphoideae</taxon>
        <taxon>Phoeniceae</taxon>
        <taxon>Phoenix</taxon>
    </lineage>
</organism>
<evidence type="ECO:0000313" key="7">
    <source>
        <dbReference type="RefSeq" id="XP_008811759.2"/>
    </source>
</evidence>
<dbReference type="InterPro" id="IPR025064">
    <property type="entry name" value="DUF4005"/>
</dbReference>